<keyword evidence="3" id="KW-1185">Reference proteome</keyword>
<dbReference type="NCBIfam" id="NF033816">
    <property type="entry name" value="Cj0069_fam"/>
    <property type="match status" value="1"/>
</dbReference>
<feature type="domain" description="DUF6815" evidence="1">
    <location>
        <begin position="219"/>
        <end position="321"/>
    </location>
</feature>
<dbReference type="RefSeq" id="WP_012631189.1">
    <property type="nucleotide sequence ID" value="NC_011887.1"/>
</dbReference>
<dbReference type="Proteomes" id="UP000008207">
    <property type="component" value="Plasmid pMNOD02"/>
</dbReference>
<dbReference type="InterPro" id="IPR049212">
    <property type="entry name" value="DUF6815"/>
</dbReference>
<evidence type="ECO:0000313" key="3">
    <source>
        <dbReference type="Proteomes" id="UP000008207"/>
    </source>
</evidence>
<accession>B8IWU6</accession>
<dbReference type="EMBL" id="CP001351">
    <property type="protein sequence ID" value="ACL62987.1"/>
    <property type="molecule type" value="Genomic_DNA"/>
</dbReference>
<name>B8IWU6_METNO</name>
<evidence type="ECO:0000313" key="2">
    <source>
        <dbReference type="EMBL" id="ACL62987.1"/>
    </source>
</evidence>
<reference evidence="3" key="1">
    <citation type="submission" date="2009-01" db="EMBL/GenBank/DDBJ databases">
        <title>Complete sequence of plasmid 2 of Methylobacterium nodulans ORS 2060.</title>
        <authorList>
            <consortium name="US DOE Joint Genome Institute"/>
            <person name="Lucas S."/>
            <person name="Copeland A."/>
            <person name="Lapidus A."/>
            <person name="Glavina del Rio T."/>
            <person name="Dalin E."/>
            <person name="Tice H."/>
            <person name="Bruce D."/>
            <person name="Goodwin L."/>
            <person name="Pitluck S."/>
            <person name="Sims D."/>
            <person name="Brettin T."/>
            <person name="Detter J.C."/>
            <person name="Han C."/>
            <person name="Larimer F."/>
            <person name="Land M."/>
            <person name="Hauser L."/>
            <person name="Kyrpides N."/>
            <person name="Ivanova N."/>
            <person name="Marx C.J."/>
            <person name="Richardson P."/>
        </authorList>
    </citation>
    <scope>NUCLEOTIDE SEQUENCE [LARGE SCALE GENOMIC DNA]</scope>
    <source>
        <strain evidence="3">LMG 21967 / CNCM I-2342 / ORS 2060</strain>
        <plasmid evidence="3">Plasmid pMNOD02</plasmid>
    </source>
</reference>
<geneLocation type="plasmid" evidence="2 3">
    <name>pMNOD02</name>
</geneLocation>
<dbReference type="AlphaFoldDB" id="B8IWU6"/>
<gene>
    <name evidence="2" type="ordered locus">Mnod_7988</name>
</gene>
<dbReference type="SUPFAM" id="SSF56059">
    <property type="entry name" value="Glutathione synthetase ATP-binding domain-like"/>
    <property type="match status" value="1"/>
</dbReference>
<dbReference type="KEGG" id="mno:Mnod_7988"/>
<dbReference type="OrthoDB" id="1404368at2"/>
<proteinExistence type="predicted"/>
<keyword evidence="2" id="KW-0614">Plasmid</keyword>
<protein>
    <recommendedName>
        <fullName evidence="1">DUF6815 domain-containing protein</fullName>
    </recommendedName>
</protein>
<organism evidence="2 3">
    <name type="scientific">Methylobacterium nodulans (strain LMG 21967 / CNCM I-2342 / ORS 2060)</name>
    <dbReference type="NCBI Taxonomy" id="460265"/>
    <lineage>
        <taxon>Bacteria</taxon>
        <taxon>Pseudomonadati</taxon>
        <taxon>Pseudomonadota</taxon>
        <taxon>Alphaproteobacteria</taxon>
        <taxon>Hyphomicrobiales</taxon>
        <taxon>Methylobacteriaceae</taxon>
        <taxon>Methylobacterium</taxon>
    </lineage>
</organism>
<evidence type="ECO:0000259" key="1">
    <source>
        <dbReference type="Pfam" id="PF20668"/>
    </source>
</evidence>
<dbReference type="Pfam" id="PF20668">
    <property type="entry name" value="DUF6815"/>
    <property type="match status" value="1"/>
</dbReference>
<sequence length="356" mass="39137">MSDTNPHPFKMAIVWWGDAEERAAARPETSRLKAIFAALERHGITAEPAVWSDALTDKVRAQLMSVDGVLVWVNPITTPGGEGRGVLDDLLREVAAAGIFVSSHPDIIARMGVKEVLYRTRKLGWGTDTHVYGTYVAFRAEFPERVATGPRVLKQNRGNGGLGVWKIERAAGVDVVVQEAWGSRRVRTIPLDVFMEERAVNFTAAGTLIDQPFQARHLEGMIRCYLSGDQVVGFGHQLVRALAPPEAGPAGPRLYFGPDDPRFQRLRGLLEQEWTPQMAHLLGLGLGDLPVIWDADFLLGPQTPTGEDTYVLCEINASSVFPIPDEAPEAIARTTFRRLEATPRSRASHSSTQADQ</sequence>
<dbReference type="HOGENOM" id="CLU_756064_0_0_5"/>